<proteinExistence type="predicted"/>
<gene>
    <name evidence="2" type="ORF">T4B_5991</name>
</gene>
<evidence type="ECO:0000313" key="3">
    <source>
        <dbReference type="Proteomes" id="UP000054805"/>
    </source>
</evidence>
<name>A0A0V1I9G8_TRIPS</name>
<dbReference type="AlphaFoldDB" id="A0A0V1I9G8"/>
<feature type="transmembrane region" description="Helical" evidence="1">
    <location>
        <begin position="49"/>
        <end position="67"/>
    </location>
</feature>
<keyword evidence="1" id="KW-1133">Transmembrane helix</keyword>
<dbReference type="EMBL" id="JYDS01000279">
    <property type="protein sequence ID" value="KRZ19471.1"/>
    <property type="molecule type" value="Genomic_DNA"/>
</dbReference>
<keyword evidence="1" id="KW-0812">Transmembrane</keyword>
<evidence type="ECO:0000256" key="1">
    <source>
        <dbReference type="SAM" id="Phobius"/>
    </source>
</evidence>
<accession>A0A0V1I9G8</accession>
<dbReference type="Proteomes" id="UP000054805">
    <property type="component" value="Unassembled WGS sequence"/>
</dbReference>
<reference evidence="2 3" key="1">
    <citation type="submission" date="2015-01" db="EMBL/GenBank/DDBJ databases">
        <title>Evolution of Trichinella species and genotypes.</title>
        <authorList>
            <person name="Korhonen P.K."/>
            <person name="Edoardo P."/>
            <person name="Giuseppe L.R."/>
            <person name="Gasser R.B."/>
        </authorList>
    </citation>
    <scope>NUCLEOTIDE SEQUENCE [LARGE SCALE GENOMIC DNA]</scope>
    <source>
        <strain evidence="2">ISS588</strain>
    </source>
</reference>
<keyword evidence="3" id="KW-1185">Reference proteome</keyword>
<protein>
    <submittedName>
        <fullName evidence="2">Uncharacterized protein</fullName>
    </submittedName>
</protein>
<keyword evidence="1" id="KW-0472">Membrane</keyword>
<organism evidence="2 3">
    <name type="scientific">Trichinella pseudospiralis</name>
    <name type="common">Parasitic roundworm</name>
    <dbReference type="NCBI Taxonomy" id="6337"/>
    <lineage>
        <taxon>Eukaryota</taxon>
        <taxon>Metazoa</taxon>
        <taxon>Ecdysozoa</taxon>
        <taxon>Nematoda</taxon>
        <taxon>Enoplea</taxon>
        <taxon>Dorylaimia</taxon>
        <taxon>Trichinellida</taxon>
        <taxon>Trichinellidae</taxon>
        <taxon>Trichinella</taxon>
    </lineage>
</organism>
<evidence type="ECO:0000313" key="2">
    <source>
        <dbReference type="EMBL" id="KRZ19471.1"/>
    </source>
</evidence>
<comment type="caution">
    <text evidence="2">The sequence shown here is derived from an EMBL/GenBank/DDBJ whole genome shotgun (WGS) entry which is preliminary data.</text>
</comment>
<sequence>MPVGTQWQLLADVNANSDINETISILRRKLNCTEIKFELKNYSMLKNRIIFNYFLILQRNVAFFFIVEMTPTLSCLSYRSDG</sequence>